<evidence type="ECO:0000256" key="4">
    <source>
        <dbReference type="ARBA" id="ARBA00022989"/>
    </source>
</evidence>
<dbReference type="SUPFAM" id="SSF50911">
    <property type="entry name" value="Mannose 6-phosphate receptor domain"/>
    <property type="match status" value="1"/>
</dbReference>
<comment type="caution">
    <text evidence="8">The sequence shown here is derived from an EMBL/GenBank/DDBJ whole genome shotgun (WGS) entry which is preliminary data.</text>
</comment>
<evidence type="ECO:0000256" key="3">
    <source>
        <dbReference type="ARBA" id="ARBA00022729"/>
    </source>
</evidence>
<evidence type="ECO:0000256" key="1">
    <source>
        <dbReference type="ARBA" id="ARBA00004167"/>
    </source>
</evidence>
<feature type="region of interest" description="Disordered" evidence="6">
    <location>
        <begin position="306"/>
        <end position="334"/>
    </location>
</feature>
<feature type="chain" id="PRO_5042066198" description="Autophagy-related protein 27" evidence="7">
    <location>
        <begin position="22"/>
        <end position="334"/>
    </location>
</feature>
<dbReference type="InterPro" id="IPR018939">
    <property type="entry name" value="Autophagy-rel_prot_27"/>
</dbReference>
<dbReference type="AlphaFoldDB" id="A0AAD7E4I9"/>
<comment type="subcellular location">
    <subcellularLocation>
        <location evidence="1">Membrane</location>
        <topology evidence="1">Single-pass membrane protein</topology>
    </subcellularLocation>
</comment>
<feature type="signal peptide" evidence="7">
    <location>
        <begin position="1"/>
        <end position="21"/>
    </location>
</feature>
<gene>
    <name evidence="8" type="ORF">GGX14DRAFT_413193</name>
</gene>
<keyword evidence="9" id="KW-1185">Reference proteome</keyword>
<feature type="compositionally biased region" description="Pro residues" evidence="6">
    <location>
        <begin position="195"/>
        <end position="219"/>
    </location>
</feature>
<dbReference type="EMBL" id="JARJCW010000002">
    <property type="protein sequence ID" value="KAJ7228434.1"/>
    <property type="molecule type" value="Genomic_DNA"/>
</dbReference>
<dbReference type="GO" id="GO:0016020">
    <property type="term" value="C:membrane"/>
    <property type="evidence" value="ECO:0007669"/>
    <property type="project" value="UniProtKB-SubCell"/>
</dbReference>
<proteinExistence type="predicted"/>
<dbReference type="Proteomes" id="UP001219525">
    <property type="component" value="Unassembled WGS sequence"/>
</dbReference>
<name>A0AAD7E4I9_9AGAR</name>
<evidence type="ECO:0000256" key="6">
    <source>
        <dbReference type="SAM" id="MobiDB-lite"/>
    </source>
</evidence>
<evidence type="ECO:0000256" key="7">
    <source>
        <dbReference type="SAM" id="SignalP"/>
    </source>
</evidence>
<evidence type="ECO:0000313" key="8">
    <source>
        <dbReference type="EMBL" id="KAJ7228434.1"/>
    </source>
</evidence>
<keyword evidence="2" id="KW-0812">Transmembrane</keyword>
<dbReference type="Pfam" id="PF09451">
    <property type="entry name" value="ATG27"/>
    <property type="match status" value="1"/>
</dbReference>
<protein>
    <recommendedName>
        <fullName evidence="10">Autophagy-related protein 27</fullName>
    </recommendedName>
</protein>
<keyword evidence="3 7" id="KW-0732">Signal</keyword>
<organism evidence="8 9">
    <name type="scientific">Mycena pura</name>
    <dbReference type="NCBI Taxonomy" id="153505"/>
    <lineage>
        <taxon>Eukaryota</taxon>
        <taxon>Fungi</taxon>
        <taxon>Dikarya</taxon>
        <taxon>Basidiomycota</taxon>
        <taxon>Agaricomycotina</taxon>
        <taxon>Agaricomycetes</taxon>
        <taxon>Agaricomycetidae</taxon>
        <taxon>Agaricales</taxon>
        <taxon>Marasmiineae</taxon>
        <taxon>Mycenaceae</taxon>
        <taxon>Mycena</taxon>
    </lineage>
</organism>
<evidence type="ECO:0000313" key="9">
    <source>
        <dbReference type="Proteomes" id="UP001219525"/>
    </source>
</evidence>
<dbReference type="Gene3D" id="2.70.130.10">
    <property type="entry name" value="Mannose-6-phosphate receptor binding domain"/>
    <property type="match status" value="1"/>
</dbReference>
<accession>A0AAD7E4I9</accession>
<feature type="region of interest" description="Disordered" evidence="6">
    <location>
        <begin position="191"/>
        <end position="231"/>
    </location>
</feature>
<evidence type="ECO:0000256" key="5">
    <source>
        <dbReference type="ARBA" id="ARBA00023136"/>
    </source>
</evidence>
<keyword evidence="4" id="KW-1133">Transmembrane helix</keyword>
<keyword evidence="5" id="KW-0472">Membrane</keyword>
<dbReference type="InterPro" id="IPR009011">
    <property type="entry name" value="Man6P_isomerase_rcpt-bd_dom_sf"/>
</dbReference>
<sequence>MRVRACGPSFLLVLRLKNALAANHACNFTLDGLGFNLCPLFSTPGKELLVSFAEETPPTRTTQRYAIRFGAPLKHDGTLRSELQCPDGTWICLTVLNTRPSNPSEPDRILQVVPVANDAGLNPRAKMLTKVRAEDLHEPMQVTLHGGLYNRQPQKASFQFHCDHTLEEPTSPEFIWKFNGTHTFSWRTKHACPRALPPGAPGPQPEEPDPDPPATPPIDPDADAEDGDSTSPPSKSLLLVLFWTLVSGLLLRALYPSLLRSRLGRRLSLELSIARKKGFRPAPLSLANWAAEEHPEEYDIDGTNRSMHTLSEGEQSPLTPSKTTFATNHYGSAG</sequence>
<evidence type="ECO:0008006" key="10">
    <source>
        <dbReference type="Google" id="ProtNLM"/>
    </source>
</evidence>
<evidence type="ECO:0000256" key="2">
    <source>
        <dbReference type="ARBA" id="ARBA00022692"/>
    </source>
</evidence>
<reference evidence="8" key="1">
    <citation type="submission" date="2023-03" db="EMBL/GenBank/DDBJ databases">
        <title>Massive genome expansion in bonnet fungi (Mycena s.s.) driven by repeated elements and novel gene families across ecological guilds.</title>
        <authorList>
            <consortium name="Lawrence Berkeley National Laboratory"/>
            <person name="Harder C.B."/>
            <person name="Miyauchi S."/>
            <person name="Viragh M."/>
            <person name="Kuo A."/>
            <person name="Thoen E."/>
            <person name="Andreopoulos B."/>
            <person name="Lu D."/>
            <person name="Skrede I."/>
            <person name="Drula E."/>
            <person name="Henrissat B."/>
            <person name="Morin E."/>
            <person name="Kohler A."/>
            <person name="Barry K."/>
            <person name="LaButti K."/>
            <person name="Morin E."/>
            <person name="Salamov A."/>
            <person name="Lipzen A."/>
            <person name="Mereny Z."/>
            <person name="Hegedus B."/>
            <person name="Baldrian P."/>
            <person name="Stursova M."/>
            <person name="Weitz H."/>
            <person name="Taylor A."/>
            <person name="Grigoriev I.V."/>
            <person name="Nagy L.G."/>
            <person name="Martin F."/>
            <person name="Kauserud H."/>
        </authorList>
    </citation>
    <scope>NUCLEOTIDE SEQUENCE</scope>
    <source>
        <strain evidence="8">9144</strain>
    </source>
</reference>